<dbReference type="SUPFAM" id="SSF56436">
    <property type="entry name" value="C-type lectin-like"/>
    <property type="match status" value="1"/>
</dbReference>
<dbReference type="Proteomes" id="UP000762676">
    <property type="component" value="Unassembled WGS sequence"/>
</dbReference>
<keyword evidence="2" id="KW-1015">Disulfide bond</keyword>
<dbReference type="PANTHER" id="PTHR22799">
    <property type="entry name" value="TETRANECTIN-RELATED"/>
    <property type="match status" value="1"/>
</dbReference>
<evidence type="ECO:0000313" key="4">
    <source>
        <dbReference type="EMBL" id="GFR62275.1"/>
    </source>
</evidence>
<dbReference type="InterPro" id="IPR016186">
    <property type="entry name" value="C-type_lectin-like/link_sf"/>
</dbReference>
<accession>A0AAV4ENH8</accession>
<dbReference type="PROSITE" id="PS00615">
    <property type="entry name" value="C_TYPE_LECTIN_1"/>
    <property type="match status" value="1"/>
</dbReference>
<evidence type="ECO:0000256" key="2">
    <source>
        <dbReference type="ARBA" id="ARBA00023157"/>
    </source>
</evidence>
<dbReference type="SMART" id="SM00034">
    <property type="entry name" value="CLECT"/>
    <property type="match status" value="1"/>
</dbReference>
<dbReference type="Gene3D" id="3.10.100.10">
    <property type="entry name" value="Mannose-Binding Protein A, subunit A"/>
    <property type="match status" value="1"/>
</dbReference>
<dbReference type="Pfam" id="PF00059">
    <property type="entry name" value="Lectin_C"/>
    <property type="match status" value="1"/>
</dbReference>
<dbReference type="InterPro" id="IPR016187">
    <property type="entry name" value="CTDL_fold"/>
</dbReference>
<dbReference type="GO" id="GO:0005615">
    <property type="term" value="C:extracellular space"/>
    <property type="evidence" value="ECO:0007669"/>
    <property type="project" value="TreeGrafter"/>
</dbReference>
<evidence type="ECO:0000256" key="1">
    <source>
        <dbReference type="ARBA" id="ARBA00022734"/>
    </source>
</evidence>
<comment type="caution">
    <text evidence="4">The sequence shown here is derived from an EMBL/GenBank/DDBJ whole genome shotgun (WGS) entry which is preliminary data.</text>
</comment>
<name>A0AAV4ENH8_9GAST</name>
<dbReference type="GO" id="GO:0030246">
    <property type="term" value="F:carbohydrate binding"/>
    <property type="evidence" value="ECO:0007669"/>
    <property type="project" value="UniProtKB-KW"/>
</dbReference>
<organism evidence="4 5">
    <name type="scientific">Elysia marginata</name>
    <dbReference type="NCBI Taxonomy" id="1093978"/>
    <lineage>
        <taxon>Eukaryota</taxon>
        <taxon>Metazoa</taxon>
        <taxon>Spiralia</taxon>
        <taxon>Lophotrochozoa</taxon>
        <taxon>Mollusca</taxon>
        <taxon>Gastropoda</taxon>
        <taxon>Heterobranchia</taxon>
        <taxon>Euthyneura</taxon>
        <taxon>Panpulmonata</taxon>
        <taxon>Sacoglossa</taxon>
        <taxon>Placobranchoidea</taxon>
        <taxon>Plakobranchidae</taxon>
        <taxon>Elysia</taxon>
    </lineage>
</organism>
<keyword evidence="1" id="KW-0430">Lectin</keyword>
<dbReference type="InterPro" id="IPR018378">
    <property type="entry name" value="C-type_lectin_CS"/>
</dbReference>
<dbReference type="AlphaFoldDB" id="A0AAV4ENH8"/>
<sequence>MDNLCHKVDDLINATETNYKVQQSVDHKIDELEDKICKALIFEKFQVAKLMIDVVNFDMSDLYHDRMYLSSKKAEVFDLKKANDACISQDGYLVELEDNSERDFVLSFIEKIGGATDFAIGGNDVAEEGKFVYYHSGEPVPQKVTWLPGEPNDSLQNEDCMGFWYAKKGLNDIRCDRVVKYVCEIPLTC</sequence>
<dbReference type="InterPro" id="IPR001304">
    <property type="entry name" value="C-type_lectin-like"/>
</dbReference>
<dbReference type="EMBL" id="BMAT01010876">
    <property type="protein sequence ID" value="GFR62275.1"/>
    <property type="molecule type" value="Genomic_DNA"/>
</dbReference>
<feature type="domain" description="C-type lectin" evidence="3">
    <location>
        <begin position="63"/>
        <end position="184"/>
    </location>
</feature>
<evidence type="ECO:0000313" key="5">
    <source>
        <dbReference type="Proteomes" id="UP000762676"/>
    </source>
</evidence>
<reference evidence="4 5" key="1">
    <citation type="journal article" date="2021" name="Elife">
        <title>Chloroplast acquisition without the gene transfer in kleptoplastic sea slugs, Plakobranchus ocellatus.</title>
        <authorList>
            <person name="Maeda T."/>
            <person name="Takahashi S."/>
            <person name="Yoshida T."/>
            <person name="Shimamura S."/>
            <person name="Takaki Y."/>
            <person name="Nagai Y."/>
            <person name="Toyoda A."/>
            <person name="Suzuki Y."/>
            <person name="Arimoto A."/>
            <person name="Ishii H."/>
            <person name="Satoh N."/>
            <person name="Nishiyama T."/>
            <person name="Hasebe M."/>
            <person name="Maruyama T."/>
            <person name="Minagawa J."/>
            <person name="Obokata J."/>
            <person name="Shigenobu S."/>
        </authorList>
    </citation>
    <scope>NUCLEOTIDE SEQUENCE [LARGE SCALE GENOMIC DNA]</scope>
</reference>
<dbReference type="CDD" id="cd00037">
    <property type="entry name" value="CLECT"/>
    <property type="match status" value="1"/>
</dbReference>
<proteinExistence type="predicted"/>
<dbReference type="InterPro" id="IPR051663">
    <property type="entry name" value="CLec_Tetranectin-domain"/>
</dbReference>
<gene>
    <name evidence="4" type="ORF">ElyMa_005452400</name>
</gene>
<dbReference type="PROSITE" id="PS50041">
    <property type="entry name" value="C_TYPE_LECTIN_2"/>
    <property type="match status" value="1"/>
</dbReference>
<evidence type="ECO:0000259" key="3">
    <source>
        <dbReference type="PROSITE" id="PS50041"/>
    </source>
</evidence>
<keyword evidence="5" id="KW-1185">Reference proteome</keyword>
<dbReference type="PANTHER" id="PTHR22799:SF2">
    <property type="entry name" value="C-TYPE LECTIN DOMAIN FAMILY 3 MEMBER A"/>
    <property type="match status" value="1"/>
</dbReference>
<protein>
    <submittedName>
        <fullName evidence="4">Lectin C-type domain protein</fullName>
    </submittedName>
</protein>